<gene>
    <name evidence="3" type="ORF">BDV96DRAFT_104443</name>
</gene>
<feature type="transmembrane region" description="Helical" evidence="2">
    <location>
        <begin position="329"/>
        <end position="351"/>
    </location>
</feature>
<feature type="region of interest" description="Disordered" evidence="1">
    <location>
        <begin position="21"/>
        <end position="154"/>
    </location>
</feature>
<evidence type="ECO:0000256" key="2">
    <source>
        <dbReference type="SAM" id="Phobius"/>
    </source>
</evidence>
<evidence type="ECO:0000313" key="4">
    <source>
        <dbReference type="Proteomes" id="UP000799770"/>
    </source>
</evidence>
<proteinExistence type="predicted"/>
<keyword evidence="2" id="KW-0812">Transmembrane</keyword>
<protein>
    <recommendedName>
        <fullName evidence="5">Transmembrane protein</fullName>
    </recommendedName>
</protein>
<keyword evidence="2" id="KW-1133">Transmembrane helix</keyword>
<dbReference type="Proteomes" id="UP000799770">
    <property type="component" value="Unassembled WGS sequence"/>
</dbReference>
<reference evidence="3" key="1">
    <citation type="journal article" date="2020" name="Stud. Mycol.">
        <title>101 Dothideomycetes genomes: a test case for predicting lifestyles and emergence of pathogens.</title>
        <authorList>
            <person name="Haridas S."/>
            <person name="Albert R."/>
            <person name="Binder M."/>
            <person name="Bloem J."/>
            <person name="Labutti K."/>
            <person name="Salamov A."/>
            <person name="Andreopoulos B."/>
            <person name="Baker S."/>
            <person name="Barry K."/>
            <person name="Bills G."/>
            <person name="Bluhm B."/>
            <person name="Cannon C."/>
            <person name="Castanera R."/>
            <person name="Culley D."/>
            <person name="Daum C."/>
            <person name="Ezra D."/>
            <person name="Gonzalez J."/>
            <person name="Henrissat B."/>
            <person name="Kuo A."/>
            <person name="Liang C."/>
            <person name="Lipzen A."/>
            <person name="Lutzoni F."/>
            <person name="Magnuson J."/>
            <person name="Mondo S."/>
            <person name="Nolan M."/>
            <person name="Ohm R."/>
            <person name="Pangilinan J."/>
            <person name="Park H.-J."/>
            <person name="Ramirez L."/>
            <person name="Alfaro M."/>
            <person name="Sun H."/>
            <person name="Tritt A."/>
            <person name="Yoshinaga Y."/>
            <person name="Zwiers L.-H."/>
            <person name="Turgeon B."/>
            <person name="Goodwin S."/>
            <person name="Spatafora J."/>
            <person name="Crous P."/>
            <person name="Grigoriev I."/>
        </authorList>
    </citation>
    <scope>NUCLEOTIDE SEQUENCE</scope>
    <source>
        <strain evidence="3">CBS 627.86</strain>
    </source>
</reference>
<feature type="compositionally biased region" description="Polar residues" evidence="1">
    <location>
        <begin position="78"/>
        <end position="104"/>
    </location>
</feature>
<feature type="compositionally biased region" description="Polar residues" evidence="1">
    <location>
        <begin position="112"/>
        <end position="130"/>
    </location>
</feature>
<dbReference type="OrthoDB" id="9988102at2759"/>
<dbReference type="EMBL" id="ML977325">
    <property type="protein sequence ID" value="KAF2114702.1"/>
    <property type="molecule type" value="Genomic_DNA"/>
</dbReference>
<keyword evidence="4" id="KW-1185">Reference proteome</keyword>
<evidence type="ECO:0000256" key="1">
    <source>
        <dbReference type="SAM" id="MobiDB-lite"/>
    </source>
</evidence>
<organism evidence="3 4">
    <name type="scientific">Lophiotrema nucula</name>
    <dbReference type="NCBI Taxonomy" id="690887"/>
    <lineage>
        <taxon>Eukaryota</taxon>
        <taxon>Fungi</taxon>
        <taxon>Dikarya</taxon>
        <taxon>Ascomycota</taxon>
        <taxon>Pezizomycotina</taxon>
        <taxon>Dothideomycetes</taxon>
        <taxon>Pleosporomycetidae</taxon>
        <taxon>Pleosporales</taxon>
        <taxon>Lophiotremataceae</taxon>
        <taxon>Lophiotrema</taxon>
    </lineage>
</organism>
<evidence type="ECO:0008006" key="5">
    <source>
        <dbReference type="Google" id="ProtNLM"/>
    </source>
</evidence>
<feature type="transmembrane region" description="Helical" evidence="2">
    <location>
        <begin position="302"/>
        <end position="323"/>
    </location>
</feature>
<dbReference type="AlphaFoldDB" id="A0A6A5Z5I9"/>
<name>A0A6A5Z5I9_9PLEO</name>
<evidence type="ECO:0000313" key="3">
    <source>
        <dbReference type="EMBL" id="KAF2114702.1"/>
    </source>
</evidence>
<sequence length="359" mass="39792">MATASSSCEAFDPVLEDVEPPFVFAYEQDPSPRTPDPEECSDAGSILTTSTRLQVIEIDEGEMPTPEVPILLVGESANEASSPKHNVASSTPEATETTNSSQPSAPLPGSDSPVSDTPDSQATLLATPTSGVEVMNFPSSIRPPVSKTTHDSSTSIRPTCSLNLVCYRSSCRKAQVVVTYRDKFKTQEEYDKAVKENPKLLTTDEDFLRELRKRYRNELCSFWRRHLSLKTLKRLRLLSYTETTRPTHVPLDELTMQEVFYAYQHPAYFHGQTHWVEWVFRLRRTPVRHALEFVEGWNGTRIAVLGLIPCVASTMVGVLWSAMGGDVQTSFTVAGFILTVTTVLLALLAVISGIDSRFG</sequence>
<accession>A0A6A5Z5I9</accession>
<keyword evidence="2" id="KW-0472">Membrane</keyword>